<sequence>MACGLTENNRLFSALLAIYLTLANIRMKYILNIILGTLILITSCKNSPNQVEKEKLNNELSESEIYFASKRINESFSERDSTMIEYITKFLIQDSIKVTTKYSIEDNLEIQYLKGNEKLDFFYNPETYNEGKTRRKSNYYNVNETCYEFNNEGISHNSIYITKLCYKRNEEGISLVEIYLLDGD</sequence>
<evidence type="ECO:0000313" key="2">
    <source>
        <dbReference type="Proteomes" id="UP000008634"/>
    </source>
</evidence>
<keyword evidence="2" id="KW-1185">Reference proteome</keyword>
<dbReference type="Proteomes" id="UP000008634">
    <property type="component" value="Chromosome"/>
</dbReference>
<protein>
    <submittedName>
        <fullName evidence="1">Uncharacterized protein</fullName>
    </submittedName>
</protein>
<proteinExistence type="predicted"/>
<name>E6X4Y6_CELAD</name>
<gene>
    <name evidence="1" type="ordered locus">Celal_3207</name>
</gene>
<organism evidence="1 2">
    <name type="scientific">Cellulophaga algicola (strain DSM 14237 / IC166 / ACAM 630)</name>
    <dbReference type="NCBI Taxonomy" id="688270"/>
    <lineage>
        <taxon>Bacteria</taxon>
        <taxon>Pseudomonadati</taxon>
        <taxon>Bacteroidota</taxon>
        <taxon>Flavobacteriia</taxon>
        <taxon>Flavobacteriales</taxon>
        <taxon>Flavobacteriaceae</taxon>
        <taxon>Cellulophaga</taxon>
    </lineage>
</organism>
<dbReference type="AlphaFoldDB" id="E6X4Y6"/>
<accession>E6X4Y6</accession>
<dbReference type="KEGG" id="cao:Celal_3207"/>
<reference evidence="1 2" key="1">
    <citation type="journal article" date="2010" name="Stand. Genomic Sci.">
        <title>Complete genome sequence of Cellulophaga algicola type strain (IC166).</title>
        <authorList>
            <person name="Abt B."/>
            <person name="Lu M."/>
            <person name="Misra M."/>
            <person name="Han C."/>
            <person name="Nolan M."/>
            <person name="Lucas S."/>
            <person name="Hammon N."/>
            <person name="Deshpande S."/>
            <person name="Cheng J.F."/>
            <person name="Tapia R."/>
            <person name="Goodwin L."/>
            <person name="Pitluck S."/>
            <person name="Liolios K."/>
            <person name="Pagani I."/>
            <person name="Ivanova N."/>
            <person name="Mavromatis K."/>
            <person name="Ovchinikova G."/>
            <person name="Pati A."/>
            <person name="Chen A."/>
            <person name="Palaniappan K."/>
            <person name="Land M."/>
            <person name="Hauser L."/>
            <person name="Chang Y.J."/>
            <person name="Jeffries C.D."/>
            <person name="Detter J.C."/>
            <person name="Brambilla E."/>
            <person name="Rohde M."/>
            <person name="Tindall B.J."/>
            <person name="Goker M."/>
            <person name="Woyke T."/>
            <person name="Bristow J."/>
            <person name="Eisen J.A."/>
            <person name="Markowitz V."/>
            <person name="Hugenholtz P."/>
            <person name="Kyrpides N.C."/>
            <person name="Klenk H.P."/>
            <person name="Lapidus A."/>
        </authorList>
    </citation>
    <scope>NUCLEOTIDE SEQUENCE [LARGE SCALE GENOMIC DNA]</scope>
    <source>
        <strain evidence="2">DSM 14237 / IC166 / ACAM 630</strain>
    </source>
</reference>
<evidence type="ECO:0000313" key="1">
    <source>
        <dbReference type="EMBL" id="ADV50478.1"/>
    </source>
</evidence>
<dbReference type="EMBL" id="CP002453">
    <property type="protein sequence ID" value="ADV50478.1"/>
    <property type="molecule type" value="Genomic_DNA"/>
</dbReference>
<dbReference type="HOGENOM" id="CLU_1465727_0_0_10"/>